<evidence type="ECO:0000313" key="2">
    <source>
        <dbReference type="EMBL" id="SVB58668.1"/>
    </source>
</evidence>
<evidence type="ECO:0000256" key="1">
    <source>
        <dbReference type="SAM" id="MobiDB-lite"/>
    </source>
</evidence>
<dbReference type="SUPFAM" id="SSF48452">
    <property type="entry name" value="TPR-like"/>
    <property type="match status" value="1"/>
</dbReference>
<feature type="compositionally biased region" description="Acidic residues" evidence="1">
    <location>
        <begin position="75"/>
        <end position="87"/>
    </location>
</feature>
<feature type="region of interest" description="Disordered" evidence="1">
    <location>
        <begin position="1"/>
        <end position="87"/>
    </location>
</feature>
<name>A0A382F6L8_9ZZZZ</name>
<dbReference type="EMBL" id="UINC01048297">
    <property type="protein sequence ID" value="SVB58668.1"/>
    <property type="molecule type" value="Genomic_DNA"/>
</dbReference>
<dbReference type="Gene3D" id="1.25.40.10">
    <property type="entry name" value="Tetratricopeptide repeat domain"/>
    <property type="match status" value="1"/>
</dbReference>
<dbReference type="InterPro" id="IPR019734">
    <property type="entry name" value="TPR_rpt"/>
</dbReference>
<dbReference type="Pfam" id="PF13181">
    <property type="entry name" value="TPR_8"/>
    <property type="match status" value="2"/>
</dbReference>
<proteinExistence type="predicted"/>
<feature type="compositionally biased region" description="Polar residues" evidence="1">
    <location>
        <begin position="44"/>
        <end position="72"/>
    </location>
</feature>
<reference evidence="2" key="1">
    <citation type="submission" date="2018-05" db="EMBL/GenBank/DDBJ databases">
        <authorList>
            <person name="Lanie J.A."/>
            <person name="Ng W.-L."/>
            <person name="Kazmierczak K.M."/>
            <person name="Andrzejewski T.M."/>
            <person name="Davidsen T.M."/>
            <person name="Wayne K.J."/>
            <person name="Tettelin H."/>
            <person name="Glass J.I."/>
            <person name="Rusch D."/>
            <person name="Podicherti R."/>
            <person name="Tsui H.-C.T."/>
            <person name="Winkler M.E."/>
        </authorList>
    </citation>
    <scope>NUCLEOTIDE SEQUENCE</scope>
</reference>
<organism evidence="2">
    <name type="scientific">marine metagenome</name>
    <dbReference type="NCBI Taxonomy" id="408172"/>
    <lineage>
        <taxon>unclassified sequences</taxon>
        <taxon>metagenomes</taxon>
        <taxon>ecological metagenomes</taxon>
    </lineage>
</organism>
<dbReference type="AlphaFoldDB" id="A0A382F6L8"/>
<feature type="compositionally biased region" description="Basic and acidic residues" evidence="1">
    <location>
        <begin position="26"/>
        <end position="36"/>
    </location>
</feature>
<dbReference type="InterPro" id="IPR011990">
    <property type="entry name" value="TPR-like_helical_dom_sf"/>
</dbReference>
<evidence type="ECO:0008006" key="3">
    <source>
        <dbReference type="Google" id="ProtNLM"/>
    </source>
</evidence>
<accession>A0A382F6L8</accession>
<feature type="non-terminal residue" evidence="2">
    <location>
        <position position="1"/>
    </location>
</feature>
<dbReference type="PROSITE" id="PS50005">
    <property type="entry name" value="TPR"/>
    <property type="match status" value="1"/>
</dbReference>
<feature type="compositionally biased region" description="Basic and acidic residues" evidence="1">
    <location>
        <begin position="1"/>
        <end position="16"/>
    </location>
</feature>
<sequence>VKKEDGKDKTWKDKTGRKYQSYGVEQRLEHVESETGEKEDEQVLDSQKTPLSSSLEESQPDQNTTSIQESGSETPENDEFEEEGEEVEFDLEAQVEEFRRQIEEEPENCVHHYNLGEALAELEEIDGAKAEFERALELDQDKAFSSIIHFSLGGLYHHELIAGIQGNVVRSSVGLHSQHKAGCQIIEVNDDDYEVPLKQYEAAIEMLDTLQADEEIVDHVKDNAPKQIADIYYKWASDLIDKSRQIEAYGDEIKDVKQSLQYLKKALELSPNHSQAQLMVKYSRKMLLEGWDIYDEFGFVAKEIQGTG</sequence>
<gene>
    <name evidence="2" type="ORF">METZ01_LOCUS211522</name>
</gene>
<protein>
    <recommendedName>
        <fullName evidence="3">Tetratricopeptide repeat protein</fullName>
    </recommendedName>
</protein>